<dbReference type="EMBL" id="CP002919">
    <property type="protein sequence ID" value="AFS52926.1"/>
    <property type="molecule type" value="Genomic_DNA"/>
</dbReference>
<feature type="region of interest" description="Disordered" evidence="1">
    <location>
        <begin position="69"/>
        <end position="111"/>
    </location>
</feature>
<accession>J9Z9T7</accession>
<evidence type="ECO:0000313" key="3">
    <source>
        <dbReference type="Proteomes" id="UP000006177"/>
    </source>
</evidence>
<dbReference type="STRING" id="1048260.LFML04_0691"/>
<name>J9Z9T7_LEPFM</name>
<organism evidence="2 3">
    <name type="scientific">Leptospirillum ferriphilum (strain ML-04)</name>
    <dbReference type="NCBI Taxonomy" id="1048260"/>
    <lineage>
        <taxon>Bacteria</taxon>
        <taxon>Pseudomonadati</taxon>
        <taxon>Nitrospirota</taxon>
        <taxon>Nitrospiria</taxon>
        <taxon>Nitrospirales</taxon>
        <taxon>Nitrospiraceae</taxon>
        <taxon>Leptospirillum</taxon>
    </lineage>
</organism>
<evidence type="ECO:0000256" key="1">
    <source>
        <dbReference type="SAM" id="MobiDB-lite"/>
    </source>
</evidence>
<dbReference type="HOGENOM" id="CLU_2155207_0_0_0"/>
<dbReference type="Proteomes" id="UP000006177">
    <property type="component" value="Chromosome"/>
</dbReference>
<evidence type="ECO:0000313" key="2">
    <source>
        <dbReference type="EMBL" id="AFS52926.1"/>
    </source>
</evidence>
<dbReference type="PATRIC" id="fig|1048260.3.peg.743"/>
<proteinExistence type="predicted"/>
<dbReference type="RefSeq" id="WP_014960436.1">
    <property type="nucleotide sequence ID" value="NC_018649.1"/>
</dbReference>
<dbReference type="AlphaFoldDB" id="J9Z9T7"/>
<dbReference type="KEGG" id="lfi:LFML04_0691"/>
<gene>
    <name evidence="2" type="ordered locus">LFML04_0691</name>
</gene>
<protein>
    <submittedName>
        <fullName evidence="2">Uncharacterized protein</fullName>
    </submittedName>
</protein>
<feature type="compositionally biased region" description="Basic and acidic residues" evidence="1">
    <location>
        <begin position="78"/>
        <end position="105"/>
    </location>
</feature>
<sequence>MIHRLIYEHELPHSGGLVLSDFRTYLSGSLVEFSAGDIIPEDKLSRIIGADRLPIRDLKKEPPRKTVILDIDTGEETTPAKEMAKLRESKKAKEEGDSEPPKEEGESINGE</sequence>
<reference evidence="2 3" key="1">
    <citation type="journal article" date="2011" name="J. Microbiol.">
        <title>Complete genome of Leptospirillum ferriphilum ML-04 provides insight into its physiology and environmental adaptation.</title>
        <authorList>
            <person name="Mi S."/>
            <person name="Song J."/>
            <person name="Lin J."/>
            <person name="Che Y."/>
            <person name="Zheng H."/>
            <person name="Lin J."/>
        </authorList>
    </citation>
    <scope>NUCLEOTIDE SEQUENCE [LARGE SCALE GENOMIC DNA]</scope>
    <source>
        <strain evidence="2 3">ML-04</strain>
    </source>
</reference>